<dbReference type="AlphaFoldDB" id="V5BWM9"/>
<feature type="transmembrane region" description="Helical" evidence="1">
    <location>
        <begin position="31"/>
        <end position="54"/>
    </location>
</feature>
<dbReference type="PANTHER" id="PTHR32063:SF9">
    <property type="entry name" value="SIMILAR TO MULTIDRUG RESISTANCE PROTEIN MEXB"/>
    <property type="match status" value="1"/>
</dbReference>
<dbReference type="SUPFAM" id="SSF82866">
    <property type="entry name" value="Multidrug efflux transporter AcrB transmembrane domain"/>
    <property type="match status" value="1"/>
</dbReference>
<sequence length="86" mass="9111">MTSFAFIAGLIPLAVATGAGAVGNRTIGTSSLGGMIFGTVFGVILIPGLYYIFAKMIEGKSLIRNEDLDPLTETYHYGSGDEKDYD</sequence>
<reference evidence="2 3" key="1">
    <citation type="journal article" date="2013" name="Genome Announc.">
        <title>Draft Genome Sequence of the Methanotrophic Gammaproteobacterium Methyloglobulus morosus DSM 22980 Strain KoM1.</title>
        <authorList>
            <person name="Poehlein A."/>
            <person name="Deutzmann J.S."/>
            <person name="Daniel R."/>
            <person name="Simeonova D.D."/>
        </authorList>
    </citation>
    <scope>NUCLEOTIDE SEQUENCE [LARGE SCALE GENOMIC DNA]</scope>
    <source>
        <strain evidence="2 3">KoM1</strain>
    </source>
</reference>
<proteinExistence type="predicted"/>
<dbReference type="PANTHER" id="PTHR32063">
    <property type="match status" value="1"/>
</dbReference>
<evidence type="ECO:0000313" key="3">
    <source>
        <dbReference type="Proteomes" id="UP000017842"/>
    </source>
</evidence>
<keyword evidence="1" id="KW-0812">Transmembrane</keyword>
<protein>
    <submittedName>
        <fullName evidence="2">Hydrophobe/amphiphile efflux-1 (HAE1) family transporter</fullName>
    </submittedName>
</protein>
<keyword evidence="1" id="KW-1133">Transmembrane helix</keyword>
<organism evidence="2 3">
    <name type="scientific">Methyloglobulus morosus KoM1</name>
    <dbReference type="NCBI Taxonomy" id="1116472"/>
    <lineage>
        <taxon>Bacteria</taxon>
        <taxon>Pseudomonadati</taxon>
        <taxon>Pseudomonadota</taxon>
        <taxon>Gammaproteobacteria</taxon>
        <taxon>Methylococcales</taxon>
        <taxon>Methylococcaceae</taxon>
        <taxon>Methyloglobulus</taxon>
    </lineage>
</organism>
<keyword evidence="1" id="KW-0472">Membrane</keyword>
<dbReference type="PATRIC" id="fig|1116472.3.peg.3115"/>
<dbReference type="eggNOG" id="COG0841">
    <property type="taxonomic scope" value="Bacteria"/>
</dbReference>
<dbReference type="Gene3D" id="1.20.1640.10">
    <property type="entry name" value="Multidrug efflux transporter AcrB transmembrane domain"/>
    <property type="match status" value="1"/>
</dbReference>
<gene>
    <name evidence="2" type="ORF">MGMO_120c00040</name>
</gene>
<accession>V5BWM9</accession>
<dbReference type="GO" id="GO:0042910">
    <property type="term" value="F:xenobiotic transmembrane transporter activity"/>
    <property type="evidence" value="ECO:0007669"/>
    <property type="project" value="TreeGrafter"/>
</dbReference>
<evidence type="ECO:0000313" key="2">
    <source>
        <dbReference type="EMBL" id="ESS70617.1"/>
    </source>
</evidence>
<dbReference type="GO" id="GO:0005886">
    <property type="term" value="C:plasma membrane"/>
    <property type="evidence" value="ECO:0007669"/>
    <property type="project" value="TreeGrafter"/>
</dbReference>
<keyword evidence="3" id="KW-1185">Reference proteome</keyword>
<dbReference type="InterPro" id="IPR001036">
    <property type="entry name" value="Acrflvin-R"/>
</dbReference>
<dbReference type="STRING" id="1116472.MGMO_120c00040"/>
<evidence type="ECO:0000256" key="1">
    <source>
        <dbReference type="SAM" id="Phobius"/>
    </source>
</evidence>
<dbReference type="Proteomes" id="UP000017842">
    <property type="component" value="Unassembled WGS sequence"/>
</dbReference>
<dbReference type="EMBL" id="AYLO01000112">
    <property type="protein sequence ID" value="ESS70617.1"/>
    <property type="molecule type" value="Genomic_DNA"/>
</dbReference>
<comment type="caution">
    <text evidence="2">The sequence shown here is derived from an EMBL/GenBank/DDBJ whole genome shotgun (WGS) entry which is preliminary data.</text>
</comment>
<name>V5BWM9_9GAMM</name>
<dbReference type="Pfam" id="PF00873">
    <property type="entry name" value="ACR_tran"/>
    <property type="match status" value="1"/>
</dbReference>